<reference evidence="1" key="1">
    <citation type="submission" date="2019-05" db="EMBL/GenBank/DDBJ databases">
        <title>Another draft genome of Portunus trituberculatus and its Hox gene families provides insights of decapod evolution.</title>
        <authorList>
            <person name="Jeong J.-H."/>
            <person name="Song I."/>
            <person name="Kim S."/>
            <person name="Choi T."/>
            <person name="Kim D."/>
            <person name="Ryu S."/>
            <person name="Kim W."/>
        </authorList>
    </citation>
    <scope>NUCLEOTIDE SEQUENCE [LARGE SCALE GENOMIC DNA]</scope>
    <source>
        <tissue evidence="1">Muscle</tissue>
    </source>
</reference>
<proteinExistence type="predicted"/>
<evidence type="ECO:0000313" key="1">
    <source>
        <dbReference type="EMBL" id="MPC69858.1"/>
    </source>
</evidence>
<dbReference type="AlphaFoldDB" id="A0A5B7HMC0"/>
<dbReference type="Proteomes" id="UP000324222">
    <property type="component" value="Unassembled WGS sequence"/>
</dbReference>
<organism evidence="1 2">
    <name type="scientific">Portunus trituberculatus</name>
    <name type="common">Swimming crab</name>
    <name type="synonym">Neptunus trituberculatus</name>
    <dbReference type="NCBI Taxonomy" id="210409"/>
    <lineage>
        <taxon>Eukaryota</taxon>
        <taxon>Metazoa</taxon>
        <taxon>Ecdysozoa</taxon>
        <taxon>Arthropoda</taxon>
        <taxon>Crustacea</taxon>
        <taxon>Multicrustacea</taxon>
        <taxon>Malacostraca</taxon>
        <taxon>Eumalacostraca</taxon>
        <taxon>Eucarida</taxon>
        <taxon>Decapoda</taxon>
        <taxon>Pleocyemata</taxon>
        <taxon>Brachyura</taxon>
        <taxon>Eubrachyura</taxon>
        <taxon>Portunoidea</taxon>
        <taxon>Portunidae</taxon>
        <taxon>Portuninae</taxon>
        <taxon>Portunus</taxon>
    </lineage>
</organism>
<protein>
    <submittedName>
        <fullName evidence="1">Uncharacterized protein</fullName>
    </submittedName>
</protein>
<dbReference type="EMBL" id="VSRR010030133">
    <property type="protein sequence ID" value="MPC69858.1"/>
    <property type="molecule type" value="Genomic_DNA"/>
</dbReference>
<gene>
    <name evidence="1" type="ORF">E2C01_064090</name>
</gene>
<accession>A0A5B7HMC0</accession>
<name>A0A5B7HMC0_PORTR</name>
<evidence type="ECO:0000313" key="2">
    <source>
        <dbReference type="Proteomes" id="UP000324222"/>
    </source>
</evidence>
<comment type="caution">
    <text evidence="1">The sequence shown here is derived from an EMBL/GenBank/DDBJ whole genome shotgun (WGS) entry which is preliminary data.</text>
</comment>
<sequence>MQDVLWMDSSVKAVGEPSRRSHSVVPSVFSLCQRVARRGPVAAASDQSAPGGLNALNGSSSFFLFIPNPSSSNTQPAPLSLRRSPASEIVFTAILSNLSSHNYE</sequence>
<keyword evidence="2" id="KW-1185">Reference proteome</keyword>